<protein>
    <recommendedName>
        <fullName evidence="5">Transposase</fullName>
    </recommendedName>
</protein>
<dbReference type="PANTHER" id="PTHR33499">
    <property type="entry name" value="OS12G0282400 PROTEIN-RELATED"/>
    <property type="match status" value="1"/>
</dbReference>
<evidence type="ECO:0000256" key="1">
    <source>
        <dbReference type="SAM" id="Coils"/>
    </source>
</evidence>
<dbReference type="Pfam" id="PF03004">
    <property type="entry name" value="Transposase_24"/>
    <property type="match status" value="1"/>
</dbReference>
<evidence type="ECO:0000313" key="3">
    <source>
        <dbReference type="EMBL" id="KAK7836342.1"/>
    </source>
</evidence>
<comment type="caution">
    <text evidence="3">The sequence shown here is derived from an EMBL/GenBank/DDBJ whole genome shotgun (WGS) entry which is preliminary data.</text>
</comment>
<dbReference type="AlphaFoldDB" id="A0AAW0KAU5"/>
<keyword evidence="1" id="KW-0175">Coiled coil</keyword>
<dbReference type="Proteomes" id="UP000237347">
    <property type="component" value="Unassembled WGS sequence"/>
</dbReference>
<evidence type="ECO:0000313" key="4">
    <source>
        <dbReference type="Proteomes" id="UP000237347"/>
    </source>
</evidence>
<dbReference type="InterPro" id="IPR004252">
    <property type="entry name" value="Probable_transposase_24"/>
</dbReference>
<dbReference type="EMBL" id="PKMF04000355">
    <property type="protein sequence ID" value="KAK7836342.1"/>
    <property type="molecule type" value="Genomic_DNA"/>
</dbReference>
<feature type="coiled-coil region" evidence="1">
    <location>
        <begin position="447"/>
        <end position="492"/>
    </location>
</feature>
<reference evidence="3 4" key="1">
    <citation type="journal article" date="2018" name="Sci. Data">
        <title>The draft genome sequence of cork oak.</title>
        <authorList>
            <person name="Ramos A.M."/>
            <person name="Usie A."/>
            <person name="Barbosa P."/>
            <person name="Barros P.M."/>
            <person name="Capote T."/>
            <person name="Chaves I."/>
            <person name="Simoes F."/>
            <person name="Abreu I."/>
            <person name="Carrasquinho I."/>
            <person name="Faro C."/>
            <person name="Guimaraes J.B."/>
            <person name="Mendonca D."/>
            <person name="Nobrega F."/>
            <person name="Rodrigues L."/>
            <person name="Saibo N.J.M."/>
            <person name="Varela M.C."/>
            <person name="Egas C."/>
            <person name="Matos J."/>
            <person name="Miguel C.M."/>
            <person name="Oliveira M.M."/>
            <person name="Ricardo C.P."/>
            <person name="Goncalves S."/>
        </authorList>
    </citation>
    <scope>NUCLEOTIDE SEQUENCE [LARGE SCALE GENOMIC DNA]</scope>
    <source>
        <strain evidence="4">cv. HL8</strain>
    </source>
</reference>
<feature type="compositionally biased region" description="Basic and acidic residues" evidence="2">
    <location>
        <begin position="297"/>
        <end position="307"/>
    </location>
</feature>
<feature type="compositionally biased region" description="Polar residues" evidence="2">
    <location>
        <begin position="285"/>
        <end position="296"/>
    </location>
</feature>
<feature type="region of interest" description="Disordered" evidence="2">
    <location>
        <begin position="112"/>
        <end position="135"/>
    </location>
</feature>
<sequence length="529" mass="59998">MDNNGAVSPIFVDFKLSDDDQRRGGRRYHLRHFFVRLQSLNVEDDYGYIIELINTVCTHTMEMSAGFDLCFVWSTSDGESDKDGESDEDGLSEMVEDYCAAFKATSCIARDSSGNGTSKGKKKRKKRGRGPTQNLKFSKEFRGGEKYEISWLNGRPVGPHARALINECTKLVREQQNVPLKFTDWKKVPDINKRKLFDKVLEYFKVEGREKEVWRQMGNSYSNYRDFLKTNWFKPYGEATEEARANVPPGVERDDWNCLVDLWTNKDYMDMCLINKNNRSKNDIVHTSGSKSFQQRSAEEKEKTGDDPTRVQLFDITHVQRNGQAVNEPTQDALMALRDLTAQVNEGALHMSQDQMFTEVFGPERHGRVRGYGAGITPTKLKGSSSSILLLLFSLDGIEGSYCSSERGSIAYVSRPNVFGPERHGRVRGYGAGITPTKLKGSSSSIMHDLEKRLQESEQKRVEADAEANAKVESLKGEVDQLKSVLEQQASQMVEQSRRFEDMMAQVMSCMTSQSAQSNRGLRIIYFNL</sequence>
<accession>A0AAW0KAU5</accession>
<proteinExistence type="predicted"/>
<evidence type="ECO:0000256" key="2">
    <source>
        <dbReference type="SAM" id="MobiDB-lite"/>
    </source>
</evidence>
<gene>
    <name evidence="3" type="ORF">CFP56_022729</name>
</gene>
<feature type="compositionally biased region" description="Basic residues" evidence="2">
    <location>
        <begin position="119"/>
        <end position="129"/>
    </location>
</feature>
<dbReference type="PANTHER" id="PTHR33499:SF43">
    <property type="entry name" value="TRANSPOSASE, PTTA_EN_SPM, PLANT"/>
    <property type="match status" value="1"/>
</dbReference>
<keyword evidence="4" id="KW-1185">Reference proteome</keyword>
<organism evidence="3 4">
    <name type="scientific">Quercus suber</name>
    <name type="common">Cork oak</name>
    <dbReference type="NCBI Taxonomy" id="58331"/>
    <lineage>
        <taxon>Eukaryota</taxon>
        <taxon>Viridiplantae</taxon>
        <taxon>Streptophyta</taxon>
        <taxon>Embryophyta</taxon>
        <taxon>Tracheophyta</taxon>
        <taxon>Spermatophyta</taxon>
        <taxon>Magnoliopsida</taxon>
        <taxon>eudicotyledons</taxon>
        <taxon>Gunneridae</taxon>
        <taxon>Pentapetalae</taxon>
        <taxon>rosids</taxon>
        <taxon>fabids</taxon>
        <taxon>Fagales</taxon>
        <taxon>Fagaceae</taxon>
        <taxon>Quercus</taxon>
    </lineage>
</organism>
<evidence type="ECO:0008006" key="5">
    <source>
        <dbReference type="Google" id="ProtNLM"/>
    </source>
</evidence>
<name>A0AAW0KAU5_QUESU</name>
<feature type="region of interest" description="Disordered" evidence="2">
    <location>
        <begin position="283"/>
        <end position="307"/>
    </location>
</feature>